<feature type="domain" description="HTH lysR-type" evidence="5">
    <location>
        <begin position="6"/>
        <end position="63"/>
    </location>
</feature>
<evidence type="ECO:0000256" key="4">
    <source>
        <dbReference type="ARBA" id="ARBA00023163"/>
    </source>
</evidence>
<evidence type="ECO:0000256" key="2">
    <source>
        <dbReference type="ARBA" id="ARBA00023015"/>
    </source>
</evidence>
<reference evidence="6 7" key="1">
    <citation type="submission" date="2020-03" db="EMBL/GenBank/DDBJ databases">
        <title>Hydrogenophaga sp. nov. isolated from cyanobacterial mat.</title>
        <authorList>
            <person name="Thorat V."/>
            <person name="Kirdat K."/>
            <person name="Tiwarekar B."/>
            <person name="Costa E.D."/>
            <person name="Yadav A."/>
        </authorList>
    </citation>
    <scope>NUCLEOTIDE SEQUENCE [LARGE SCALE GENOMIC DNA]</scope>
    <source>
        <strain evidence="6 7">BA0156</strain>
    </source>
</reference>
<keyword evidence="3" id="KW-0238">DNA-binding</keyword>
<evidence type="ECO:0000313" key="7">
    <source>
        <dbReference type="Proteomes" id="UP000503162"/>
    </source>
</evidence>
<dbReference type="AlphaFoldDB" id="A0A6G8IH06"/>
<name>A0A6G8IH06_9BURK</name>
<evidence type="ECO:0000256" key="1">
    <source>
        <dbReference type="ARBA" id="ARBA00009437"/>
    </source>
</evidence>
<dbReference type="Pfam" id="PF00126">
    <property type="entry name" value="HTH_1"/>
    <property type="match status" value="1"/>
</dbReference>
<dbReference type="SUPFAM" id="SSF53850">
    <property type="entry name" value="Periplasmic binding protein-like II"/>
    <property type="match status" value="1"/>
</dbReference>
<evidence type="ECO:0000256" key="3">
    <source>
        <dbReference type="ARBA" id="ARBA00023125"/>
    </source>
</evidence>
<dbReference type="InterPro" id="IPR005119">
    <property type="entry name" value="LysR_subst-bd"/>
</dbReference>
<dbReference type="PANTHER" id="PTHR30118">
    <property type="entry name" value="HTH-TYPE TRANSCRIPTIONAL REGULATOR LEUO-RELATED"/>
    <property type="match status" value="1"/>
</dbReference>
<dbReference type="Gene3D" id="3.40.190.10">
    <property type="entry name" value="Periplasmic binding protein-like II"/>
    <property type="match status" value="2"/>
</dbReference>
<proteinExistence type="inferred from homology"/>
<dbReference type="InterPro" id="IPR000847">
    <property type="entry name" value="LysR_HTH_N"/>
</dbReference>
<comment type="similarity">
    <text evidence="1">Belongs to the LysR transcriptional regulatory family.</text>
</comment>
<accession>A0A6G8IH06</accession>
<dbReference type="GO" id="GO:0003677">
    <property type="term" value="F:DNA binding"/>
    <property type="evidence" value="ECO:0007669"/>
    <property type="project" value="UniProtKB-KW"/>
</dbReference>
<dbReference type="Pfam" id="PF03466">
    <property type="entry name" value="LysR_substrate"/>
    <property type="match status" value="1"/>
</dbReference>
<dbReference type="KEGG" id="hcz:G9Q37_09155"/>
<dbReference type="GO" id="GO:0003700">
    <property type="term" value="F:DNA-binding transcription factor activity"/>
    <property type="evidence" value="ECO:0007669"/>
    <property type="project" value="InterPro"/>
</dbReference>
<organism evidence="6 7">
    <name type="scientific">Hydrogenophaga crocea</name>
    <dbReference type="NCBI Taxonomy" id="2716225"/>
    <lineage>
        <taxon>Bacteria</taxon>
        <taxon>Pseudomonadati</taxon>
        <taxon>Pseudomonadota</taxon>
        <taxon>Betaproteobacteria</taxon>
        <taxon>Burkholderiales</taxon>
        <taxon>Comamonadaceae</taxon>
        <taxon>Hydrogenophaga</taxon>
    </lineage>
</organism>
<dbReference type="RefSeq" id="WP_166226898.1">
    <property type="nucleotide sequence ID" value="NZ_CP049989.1"/>
</dbReference>
<gene>
    <name evidence="6" type="ORF">G9Q37_09155</name>
</gene>
<dbReference type="EMBL" id="CP049989">
    <property type="protein sequence ID" value="QIM52296.1"/>
    <property type="molecule type" value="Genomic_DNA"/>
</dbReference>
<protein>
    <submittedName>
        <fullName evidence="6">LysR family transcriptional regulator</fullName>
    </submittedName>
</protein>
<dbReference type="Gene3D" id="1.10.10.10">
    <property type="entry name" value="Winged helix-like DNA-binding domain superfamily/Winged helix DNA-binding domain"/>
    <property type="match status" value="1"/>
</dbReference>
<dbReference type="Proteomes" id="UP000503162">
    <property type="component" value="Chromosome"/>
</dbReference>
<evidence type="ECO:0000313" key="6">
    <source>
        <dbReference type="EMBL" id="QIM52296.1"/>
    </source>
</evidence>
<dbReference type="InterPro" id="IPR036390">
    <property type="entry name" value="WH_DNA-bd_sf"/>
</dbReference>
<sequence>MDLRRLDLNLLVVFDTVMTERSVSRAADRLALTQPAVSHALARLRAACGDDIVVRRGRAMVPTPKAVALQDEVRALLLRAQRVFAMASAFDPAASQRHFQVGCSDHAARVVLQPVIGRLLHEAPQVRLQLLHVGRTHAADMIRSGALDLALGVFNSADDTIAVRTLAEVPYACFMRRGHALARRPLTLQAYLQAEHLQVLVQPGAFGGVDQTLARLGHERRIRLVAAHFEVALGLLESTDLLLTAPRDLLPRHAGERFKAAAVPFALDPFRHQLALSRRAVDDPGIAWLVARLGGERGPRLSLSSSA</sequence>
<dbReference type="InterPro" id="IPR037402">
    <property type="entry name" value="YidZ_PBP2"/>
</dbReference>
<dbReference type="PANTHER" id="PTHR30118:SF15">
    <property type="entry name" value="TRANSCRIPTIONAL REGULATORY PROTEIN"/>
    <property type="match status" value="1"/>
</dbReference>
<dbReference type="InterPro" id="IPR050389">
    <property type="entry name" value="LysR-type_TF"/>
</dbReference>
<dbReference type="PROSITE" id="PS50931">
    <property type="entry name" value="HTH_LYSR"/>
    <property type="match status" value="1"/>
</dbReference>
<dbReference type="InterPro" id="IPR036388">
    <property type="entry name" value="WH-like_DNA-bd_sf"/>
</dbReference>
<dbReference type="CDD" id="cd08417">
    <property type="entry name" value="PBP2_Nitroaromatics_like"/>
    <property type="match status" value="1"/>
</dbReference>
<keyword evidence="2" id="KW-0805">Transcription regulation</keyword>
<evidence type="ECO:0000259" key="5">
    <source>
        <dbReference type="PROSITE" id="PS50931"/>
    </source>
</evidence>
<keyword evidence="7" id="KW-1185">Reference proteome</keyword>
<dbReference type="SUPFAM" id="SSF46785">
    <property type="entry name" value="Winged helix' DNA-binding domain"/>
    <property type="match status" value="1"/>
</dbReference>
<keyword evidence="4" id="KW-0804">Transcription</keyword>
<dbReference type="PRINTS" id="PR00039">
    <property type="entry name" value="HTHLYSR"/>
</dbReference>